<feature type="binding site" evidence="3 4">
    <location>
        <position position="137"/>
    </location>
    <ligand>
        <name>Zn(2+)</name>
        <dbReference type="ChEBI" id="CHEBI:29105"/>
    </ligand>
</feature>
<dbReference type="GO" id="GO:0036055">
    <property type="term" value="F:protein-succinyllysine desuccinylase activity"/>
    <property type="evidence" value="ECO:0007669"/>
    <property type="project" value="UniProtKB-UniRule"/>
</dbReference>
<comment type="caution">
    <text evidence="3">Lacks conserved residue(s) required for the propagation of feature annotation.</text>
</comment>
<dbReference type="OrthoDB" id="9800582at2"/>
<evidence type="ECO:0000256" key="3">
    <source>
        <dbReference type="HAMAP-Rule" id="MF_01121"/>
    </source>
</evidence>
<comment type="catalytic activity">
    <reaction evidence="3">
        <text>N(6)-acetyl-L-lysyl-[protein] + NAD(+) + H2O = 2''-O-acetyl-ADP-D-ribose + nicotinamide + L-lysyl-[protein]</text>
        <dbReference type="Rhea" id="RHEA:43636"/>
        <dbReference type="Rhea" id="RHEA-COMP:9752"/>
        <dbReference type="Rhea" id="RHEA-COMP:10731"/>
        <dbReference type="ChEBI" id="CHEBI:15377"/>
        <dbReference type="ChEBI" id="CHEBI:17154"/>
        <dbReference type="ChEBI" id="CHEBI:29969"/>
        <dbReference type="ChEBI" id="CHEBI:57540"/>
        <dbReference type="ChEBI" id="CHEBI:61930"/>
        <dbReference type="ChEBI" id="CHEBI:83767"/>
        <dbReference type="EC" id="2.3.1.286"/>
    </reaction>
</comment>
<dbReference type="AlphaFoldDB" id="A0A316FZ59"/>
<feature type="binding site" evidence="3">
    <location>
        <position position="78"/>
    </location>
    <ligand>
        <name>substrate</name>
    </ligand>
</feature>
<keyword evidence="7" id="KW-1185">Reference proteome</keyword>
<feature type="binding site" evidence="3">
    <location>
        <begin position="199"/>
        <end position="201"/>
    </location>
    <ligand>
        <name>NAD(+)</name>
        <dbReference type="ChEBI" id="CHEBI:57540"/>
    </ligand>
</feature>
<organism evidence="6 7">
    <name type="scientific">Pleionea mediterranea</name>
    <dbReference type="NCBI Taxonomy" id="523701"/>
    <lineage>
        <taxon>Bacteria</taxon>
        <taxon>Pseudomonadati</taxon>
        <taxon>Pseudomonadota</taxon>
        <taxon>Gammaproteobacteria</taxon>
        <taxon>Oceanospirillales</taxon>
        <taxon>Pleioneaceae</taxon>
        <taxon>Pleionea</taxon>
    </lineage>
</organism>
<feature type="binding site" evidence="3">
    <location>
        <begin position="225"/>
        <end position="227"/>
    </location>
    <ligand>
        <name>NAD(+)</name>
        <dbReference type="ChEBI" id="CHEBI:57540"/>
    </ligand>
</feature>
<dbReference type="GO" id="GO:0008270">
    <property type="term" value="F:zinc ion binding"/>
    <property type="evidence" value="ECO:0007669"/>
    <property type="project" value="UniProtKB-UniRule"/>
</dbReference>
<dbReference type="GO" id="GO:0005737">
    <property type="term" value="C:cytoplasm"/>
    <property type="evidence" value="ECO:0007669"/>
    <property type="project" value="UniProtKB-SubCell"/>
</dbReference>
<dbReference type="InterPro" id="IPR029035">
    <property type="entry name" value="DHS-like_NAD/FAD-binding_dom"/>
</dbReference>
<dbReference type="SUPFAM" id="SSF52467">
    <property type="entry name" value="DHS-like NAD/FAD-binding domain"/>
    <property type="match status" value="1"/>
</dbReference>
<feature type="binding site" evidence="3 4">
    <location>
        <position position="161"/>
    </location>
    <ligand>
        <name>Zn(2+)</name>
        <dbReference type="ChEBI" id="CHEBI:29105"/>
    </ligand>
</feature>
<comment type="subcellular location">
    <subcellularLocation>
        <location evidence="3">Cytoplasm</location>
    </subcellularLocation>
</comment>
<comment type="similarity">
    <text evidence="3">Belongs to the sirtuin family. Class III subfamily.</text>
</comment>
<evidence type="ECO:0000313" key="6">
    <source>
        <dbReference type="EMBL" id="PWK53828.1"/>
    </source>
</evidence>
<dbReference type="EMBL" id="QGGU01000002">
    <property type="protein sequence ID" value="PWK53828.1"/>
    <property type="molecule type" value="Genomic_DNA"/>
</dbReference>
<comment type="catalytic activity">
    <reaction evidence="3">
        <text>N(6)-succinyl-L-lysyl-[protein] + NAD(+) + H2O = 2''-O-succinyl-ADP-D-ribose + nicotinamide + L-lysyl-[protein]</text>
        <dbReference type="Rhea" id="RHEA:47668"/>
        <dbReference type="Rhea" id="RHEA-COMP:9752"/>
        <dbReference type="Rhea" id="RHEA-COMP:11877"/>
        <dbReference type="ChEBI" id="CHEBI:15377"/>
        <dbReference type="ChEBI" id="CHEBI:17154"/>
        <dbReference type="ChEBI" id="CHEBI:29969"/>
        <dbReference type="ChEBI" id="CHEBI:57540"/>
        <dbReference type="ChEBI" id="CHEBI:87830"/>
        <dbReference type="ChEBI" id="CHEBI:87832"/>
    </reaction>
</comment>
<name>A0A316FZ59_9GAMM</name>
<keyword evidence="1" id="KW-0808">Transferase</keyword>
<evidence type="ECO:0000256" key="1">
    <source>
        <dbReference type="ARBA" id="ARBA00022679"/>
    </source>
</evidence>
<dbReference type="PROSITE" id="PS50305">
    <property type="entry name" value="SIRTUIN"/>
    <property type="match status" value="1"/>
</dbReference>
<evidence type="ECO:0000313" key="7">
    <source>
        <dbReference type="Proteomes" id="UP000245790"/>
    </source>
</evidence>
<feature type="binding site" evidence="3">
    <location>
        <position position="81"/>
    </location>
    <ligand>
        <name>substrate</name>
    </ligand>
</feature>
<keyword evidence="2 3" id="KW-0520">NAD</keyword>
<accession>A0A316FZ59</accession>
<dbReference type="CDD" id="cd01412">
    <property type="entry name" value="SIRT5_Af1_CobB"/>
    <property type="match status" value="1"/>
</dbReference>
<feature type="binding site" evidence="3">
    <location>
        <position position="243"/>
    </location>
    <ligand>
        <name>NAD(+)</name>
        <dbReference type="ChEBI" id="CHEBI:57540"/>
    </ligand>
</feature>
<feature type="binding site" evidence="3">
    <location>
        <begin position="111"/>
        <end position="114"/>
    </location>
    <ligand>
        <name>NAD(+)</name>
        <dbReference type="ChEBI" id="CHEBI:57540"/>
    </ligand>
</feature>
<dbReference type="GO" id="GO:0036054">
    <property type="term" value="F:protein-malonyllysine demalonylase activity"/>
    <property type="evidence" value="ECO:0007669"/>
    <property type="project" value="InterPro"/>
</dbReference>
<dbReference type="InterPro" id="IPR026591">
    <property type="entry name" value="Sirtuin_cat_small_dom_sf"/>
</dbReference>
<feature type="active site" description="Proton acceptor" evidence="3 4">
    <location>
        <position position="129"/>
    </location>
</feature>
<dbReference type="NCBIfam" id="NF001753">
    <property type="entry name" value="PRK00481.1-3"/>
    <property type="match status" value="1"/>
</dbReference>
<gene>
    <name evidence="3" type="primary">cobB</name>
    <name evidence="6" type="ORF">C8D97_102218</name>
</gene>
<reference evidence="6 7" key="1">
    <citation type="submission" date="2018-05" db="EMBL/GenBank/DDBJ databases">
        <title>Genomic Encyclopedia of Type Strains, Phase IV (KMG-IV): sequencing the most valuable type-strain genomes for metagenomic binning, comparative biology and taxonomic classification.</title>
        <authorList>
            <person name="Goeker M."/>
        </authorList>
    </citation>
    <scope>NUCLEOTIDE SEQUENCE [LARGE SCALE GENOMIC DNA]</scope>
    <source>
        <strain evidence="6 7">DSM 25350</strain>
    </source>
</reference>
<feature type="binding site" evidence="3 4">
    <location>
        <position position="158"/>
    </location>
    <ligand>
        <name>Zn(2+)</name>
        <dbReference type="ChEBI" id="CHEBI:29105"/>
    </ligand>
</feature>
<evidence type="ECO:0000256" key="2">
    <source>
        <dbReference type="ARBA" id="ARBA00023027"/>
    </source>
</evidence>
<proteinExistence type="inferred from homology"/>
<protein>
    <recommendedName>
        <fullName evidence="3">NAD-dependent protein deacylase</fullName>
        <ecNumber evidence="3">2.3.1.286</ecNumber>
    </recommendedName>
    <alternativeName>
        <fullName evidence="3">Regulatory protein SIR2 homolog</fullName>
    </alternativeName>
</protein>
<evidence type="ECO:0000256" key="4">
    <source>
        <dbReference type="PROSITE-ProRule" id="PRU00236"/>
    </source>
</evidence>
<dbReference type="InterPro" id="IPR026590">
    <property type="entry name" value="Ssirtuin_cat_dom"/>
</dbReference>
<dbReference type="Proteomes" id="UP000245790">
    <property type="component" value="Unassembled WGS sequence"/>
</dbReference>
<feature type="binding site" evidence="3 4">
    <location>
        <position position="142"/>
    </location>
    <ligand>
        <name>Zn(2+)</name>
        <dbReference type="ChEBI" id="CHEBI:29105"/>
    </ligand>
</feature>
<comment type="caution">
    <text evidence="6">The sequence shown here is derived from an EMBL/GenBank/DDBJ whole genome shotgun (WGS) entry which is preliminary data.</text>
</comment>
<keyword evidence="3" id="KW-0963">Cytoplasm</keyword>
<keyword evidence="3 4" id="KW-0862">Zinc</keyword>
<feature type="domain" description="Deacetylase sirtuin-type" evidence="5">
    <location>
        <begin position="8"/>
        <end position="253"/>
    </location>
</feature>
<dbReference type="PANTHER" id="PTHR11085">
    <property type="entry name" value="NAD-DEPENDENT PROTEIN DEACYLASE SIRTUIN-5, MITOCHONDRIAL-RELATED"/>
    <property type="match status" value="1"/>
</dbReference>
<evidence type="ECO:0000259" key="5">
    <source>
        <dbReference type="PROSITE" id="PS50305"/>
    </source>
</evidence>
<comment type="cofactor">
    <cofactor evidence="3">
        <name>Zn(2+)</name>
        <dbReference type="ChEBI" id="CHEBI:29105"/>
    </cofactor>
    <text evidence="3">Binds 1 zinc ion per subunit.</text>
</comment>
<dbReference type="Gene3D" id="3.40.50.1220">
    <property type="entry name" value="TPP-binding domain"/>
    <property type="match status" value="1"/>
</dbReference>
<dbReference type="EC" id="2.3.1.286" evidence="3"/>
<dbReference type="Gene3D" id="3.30.1600.10">
    <property type="entry name" value="SIR2/SIRT2 'Small Domain"/>
    <property type="match status" value="1"/>
</dbReference>
<keyword evidence="3 4" id="KW-0479">Metal-binding</keyword>
<sequence length="253" mass="27515">MSDNLKSSQLTDKQVESLARALEQAQHIVVMTGAGVSADSGIDTFRGKQNSLWAKYDPVTLASPEGFAKDPETVWQWYQWRRQQIEQATPNATHNMLAKLAERFSLSLITQNVDGLHHRAGSQQVAELHGNITVNRCNGECCDYQSANADSSAELSLCPQCKEHYLRPGVVWFGESLDENVLSYAEQAAQKADLFLSVGTSSQVYPAAGFAHIAKSHGATLIEINPQATALTSGVDLAIAQPAAKVFSALKRQ</sequence>
<dbReference type="GO" id="GO:0070403">
    <property type="term" value="F:NAD+ binding"/>
    <property type="evidence" value="ECO:0007669"/>
    <property type="project" value="UniProtKB-UniRule"/>
</dbReference>
<dbReference type="PANTHER" id="PTHR11085:SF10">
    <property type="entry name" value="NAD-DEPENDENT PROTEIN DEACYLASE SIRTUIN-5, MITOCHONDRIAL-RELATED"/>
    <property type="match status" value="1"/>
</dbReference>
<dbReference type="GO" id="GO:0017136">
    <property type="term" value="F:histone deacetylase activity, NAD-dependent"/>
    <property type="evidence" value="ECO:0007669"/>
    <property type="project" value="TreeGrafter"/>
</dbReference>
<comment type="function">
    <text evidence="3">NAD-dependent lysine deacetylase and desuccinylase that specifically removes acetyl and succinyl groups on target proteins. Modulates the activities of several proteins which are inactive in their acylated form.</text>
</comment>
<dbReference type="HAMAP" id="MF_01121">
    <property type="entry name" value="Sirtuin_ClassIII"/>
    <property type="match status" value="1"/>
</dbReference>
<dbReference type="InterPro" id="IPR027546">
    <property type="entry name" value="Sirtuin_class_III"/>
</dbReference>
<dbReference type="RefSeq" id="WP_109761886.1">
    <property type="nucleotide sequence ID" value="NZ_QGGU01000002.1"/>
</dbReference>
<comment type="domain">
    <text evidence="3">2 residues (Tyr-78 and Arg-81) present in a large hydrophobic pocket are probably involved in substrate specificity. They are important for desuccinylation activity, but dispensable for deacetylation activity.</text>
</comment>
<dbReference type="InterPro" id="IPR003000">
    <property type="entry name" value="Sirtuin"/>
</dbReference>
<dbReference type="InterPro" id="IPR050134">
    <property type="entry name" value="NAD-dep_sirtuin_deacylases"/>
</dbReference>
<dbReference type="Pfam" id="PF02146">
    <property type="entry name" value="SIR2"/>
    <property type="match status" value="1"/>
</dbReference>